<dbReference type="InterPro" id="IPR036736">
    <property type="entry name" value="ACP-like_sf"/>
</dbReference>
<proteinExistence type="predicted"/>
<protein>
    <submittedName>
        <fullName evidence="2">Non-ribosomal peptide synthetase</fullName>
    </submittedName>
</protein>
<dbReference type="InterPro" id="IPR000873">
    <property type="entry name" value="AMP-dep_synth/lig_dom"/>
</dbReference>
<gene>
    <name evidence="2" type="ORF">ACFPZ3_21970</name>
</gene>
<dbReference type="RefSeq" id="WP_379516055.1">
    <property type="nucleotide sequence ID" value="NZ_JBHSPA010000025.1"/>
</dbReference>
<comment type="caution">
    <text evidence="2">The sequence shown here is derived from an EMBL/GenBank/DDBJ whole genome shotgun (WGS) entry which is preliminary data.</text>
</comment>
<dbReference type="SUPFAM" id="SSF47336">
    <property type="entry name" value="ACP-like"/>
    <property type="match status" value="1"/>
</dbReference>
<dbReference type="Pfam" id="PF00550">
    <property type="entry name" value="PP-binding"/>
    <property type="match status" value="1"/>
</dbReference>
<evidence type="ECO:0000259" key="1">
    <source>
        <dbReference type="PROSITE" id="PS50075"/>
    </source>
</evidence>
<name>A0ABW1CNC1_9ACTN</name>
<dbReference type="PANTHER" id="PTHR45527">
    <property type="entry name" value="NONRIBOSOMAL PEPTIDE SYNTHETASE"/>
    <property type="match status" value="1"/>
</dbReference>
<feature type="domain" description="Carrier" evidence="1">
    <location>
        <begin position="509"/>
        <end position="587"/>
    </location>
</feature>
<dbReference type="Pfam" id="PF00501">
    <property type="entry name" value="AMP-binding"/>
    <property type="match status" value="2"/>
</dbReference>
<dbReference type="InterPro" id="IPR045851">
    <property type="entry name" value="AMP-bd_C_sf"/>
</dbReference>
<dbReference type="PROSITE" id="PS50075">
    <property type="entry name" value="CARRIER"/>
    <property type="match status" value="1"/>
</dbReference>
<reference evidence="3" key="1">
    <citation type="journal article" date="2019" name="Int. J. Syst. Evol. Microbiol.">
        <title>The Global Catalogue of Microorganisms (GCM) 10K type strain sequencing project: providing services to taxonomists for standard genome sequencing and annotation.</title>
        <authorList>
            <consortium name="The Broad Institute Genomics Platform"/>
            <consortium name="The Broad Institute Genome Sequencing Center for Infectious Disease"/>
            <person name="Wu L."/>
            <person name="Ma J."/>
        </authorList>
    </citation>
    <scope>NUCLEOTIDE SEQUENCE [LARGE SCALE GENOMIC DNA]</scope>
    <source>
        <strain evidence="3">CCUG 53903</strain>
    </source>
</reference>
<dbReference type="Proteomes" id="UP001596058">
    <property type="component" value="Unassembled WGS sequence"/>
</dbReference>
<organism evidence="2 3">
    <name type="scientific">Nonomuraea insulae</name>
    <dbReference type="NCBI Taxonomy" id="1616787"/>
    <lineage>
        <taxon>Bacteria</taxon>
        <taxon>Bacillati</taxon>
        <taxon>Actinomycetota</taxon>
        <taxon>Actinomycetes</taxon>
        <taxon>Streptosporangiales</taxon>
        <taxon>Streptosporangiaceae</taxon>
        <taxon>Nonomuraea</taxon>
    </lineage>
</organism>
<dbReference type="Pfam" id="PF13193">
    <property type="entry name" value="AMP-binding_C"/>
    <property type="match status" value="1"/>
</dbReference>
<dbReference type="NCBIfam" id="TIGR01733">
    <property type="entry name" value="AA-adenyl-dom"/>
    <property type="match status" value="1"/>
</dbReference>
<dbReference type="InterPro" id="IPR042099">
    <property type="entry name" value="ANL_N_sf"/>
</dbReference>
<accession>A0ABW1CNC1</accession>
<dbReference type="Gene3D" id="1.10.1200.10">
    <property type="entry name" value="ACP-like"/>
    <property type="match status" value="1"/>
</dbReference>
<keyword evidence="3" id="KW-1185">Reference proteome</keyword>
<dbReference type="InterPro" id="IPR020845">
    <property type="entry name" value="AMP-binding_CS"/>
</dbReference>
<sequence length="587" mass="63908">MDTSLKHGVGPQRELPDIRVHQLFEDRVRAHPDRIAAVCDGVAWTYDQVNRRANQIAHALLERGVSAEDVVGVHSERHLEWLASVLAVFKAGGVYLPIEPHFPAARISAMLSRSGCRVVLRDDDPVPGHYPTTDPGLAVGAGQLAYLYFTSGSTGEPKGAMCEHAGMLNHILAKIEDLGIEPGQVVAQTAPQCFDISLWQLVAPLLVGAQTLIVPQREILDLERFLDTVVGGGVEVLQVVPSYLEVMLTHLEQRSRTLGRLRCVSVTGEELKSELVNRWFARFPDIALANAYGLTETSDDTNHEVLTGPPDGDRISLGRPIRNVRIYLLDEHGEPVQDGEPGEIVFAGVCVGRGYINDPERTAASFGSDPYRPGERSYRSGDWGRWRPDGKLEFLGRRDAQVKIRGFRIEIGEIENHVLKSSGVRDAAVVVTETPDGEKHLVAYFTGSAEPHQLGPRLAAALPEYMVPHWFERREALPLTGNGKVDRKTLRAQAATLVSAANQAGEPGAPLTPAELRLAEAWADVLKIPVDRITRQDDFLGLGGTSLTAVKVGIALGSAVTLKDLVAHPVLADLALVIERNTTNDAS</sequence>
<dbReference type="CDD" id="cd05930">
    <property type="entry name" value="A_NRPS"/>
    <property type="match status" value="1"/>
</dbReference>
<dbReference type="InterPro" id="IPR009081">
    <property type="entry name" value="PP-bd_ACP"/>
</dbReference>
<evidence type="ECO:0000313" key="2">
    <source>
        <dbReference type="EMBL" id="MFC5826544.1"/>
    </source>
</evidence>
<evidence type="ECO:0000313" key="3">
    <source>
        <dbReference type="Proteomes" id="UP001596058"/>
    </source>
</evidence>
<dbReference type="InterPro" id="IPR010071">
    <property type="entry name" value="AA_adenyl_dom"/>
</dbReference>
<dbReference type="PROSITE" id="PS00455">
    <property type="entry name" value="AMP_BINDING"/>
    <property type="match status" value="1"/>
</dbReference>
<dbReference type="Gene3D" id="3.40.50.12780">
    <property type="entry name" value="N-terminal domain of ligase-like"/>
    <property type="match status" value="1"/>
</dbReference>
<dbReference type="InterPro" id="IPR025110">
    <property type="entry name" value="AMP-bd_C"/>
</dbReference>
<dbReference type="PANTHER" id="PTHR45527:SF1">
    <property type="entry name" value="FATTY ACID SYNTHASE"/>
    <property type="match status" value="1"/>
</dbReference>
<dbReference type="EMBL" id="JBHSPA010000025">
    <property type="protein sequence ID" value="MFC5826544.1"/>
    <property type="molecule type" value="Genomic_DNA"/>
</dbReference>
<dbReference type="Gene3D" id="3.30.300.30">
    <property type="match status" value="1"/>
</dbReference>
<dbReference type="SUPFAM" id="SSF56801">
    <property type="entry name" value="Acetyl-CoA synthetase-like"/>
    <property type="match status" value="1"/>
</dbReference>